<dbReference type="SMART" id="SM00382">
    <property type="entry name" value="AAA"/>
    <property type="match status" value="1"/>
</dbReference>
<dbReference type="SUPFAM" id="SSF52540">
    <property type="entry name" value="P-loop containing nucleoside triphosphate hydrolases"/>
    <property type="match status" value="1"/>
</dbReference>
<dbReference type="RefSeq" id="WP_397077948.1">
    <property type="nucleotide sequence ID" value="NZ_JBITGY010000001.1"/>
</dbReference>
<protein>
    <submittedName>
        <fullName evidence="2">DUF2075 domain-containing protein</fullName>
    </submittedName>
</protein>
<dbReference type="EMBL" id="JBITGY010000001">
    <property type="protein sequence ID" value="MFI6496057.1"/>
    <property type="molecule type" value="Genomic_DNA"/>
</dbReference>
<evidence type="ECO:0000313" key="3">
    <source>
        <dbReference type="Proteomes" id="UP001612741"/>
    </source>
</evidence>
<sequence length="577" mass="64290">MAVLARELVDAELREVEVLVDFRLPFTSTRADAVLAGVHPETGRDSYVLIELKSWTQAKPSDLGEHLVEAENVTDPPPLNPIEQVRGYCTYMREFIEVLAEAPGHLSGVAYLYNALDRDVEGIKTTADEGGPIQLFTGQRREDLWRFLRERLADAPGAAAADRLLNSSVRPNRHLVELASEEIREREQVTLLDEQLVARDLAICAVENAGGPGAKEVVVVTGATGSGKSLIALSLLGELHSRGHNVRHATGSLSFTQTMRRGPGRGSTRIKNLFTYFNSFIDAEHDQLDVLICDEAHRIRETSTNRFTPAAKRTGRSQLDELMSAARVPIFLLDENQVVRPGERVNAARIDTLAESKGYRVRHVRLKQQFRSGGSEAYVSWVRRLLGLDPGGPVPWIGDPDFEVQLAESPWDLERYLKGKRTGTARIMTGLCWPWSDPRRDNTLVDDVVIGDWARPWHAKNDRAVGDAPPSMMWATDPRGFGQIGVVYTAQGFDFDWSGVILGPDLGVREGRLVTNREKNMDPAYRTTPAHDFDRLVRNVYSVLLTRGIRGTVIYAVDPDVQKLLTTLMPEGARFTR</sequence>
<dbReference type="InterPro" id="IPR003593">
    <property type="entry name" value="AAA+_ATPase"/>
</dbReference>
<gene>
    <name evidence="2" type="ORF">ACIBG2_01680</name>
</gene>
<name>A0ABW7YJI2_9ACTN</name>
<dbReference type="InterPro" id="IPR018647">
    <property type="entry name" value="SLFN_3-like_DNA/RNA_helicase"/>
</dbReference>
<accession>A0ABW7YJI2</accession>
<proteinExistence type="predicted"/>
<dbReference type="Proteomes" id="UP001612741">
    <property type="component" value="Unassembled WGS sequence"/>
</dbReference>
<keyword evidence="3" id="KW-1185">Reference proteome</keyword>
<dbReference type="Pfam" id="PF09848">
    <property type="entry name" value="SLFN-g3_helicase"/>
    <property type="match status" value="1"/>
</dbReference>
<evidence type="ECO:0000313" key="2">
    <source>
        <dbReference type="EMBL" id="MFI6496057.1"/>
    </source>
</evidence>
<dbReference type="InterPro" id="IPR027417">
    <property type="entry name" value="P-loop_NTPase"/>
</dbReference>
<comment type="caution">
    <text evidence="2">The sequence shown here is derived from an EMBL/GenBank/DDBJ whole genome shotgun (WGS) entry which is preliminary data.</text>
</comment>
<feature type="domain" description="AAA+ ATPase" evidence="1">
    <location>
        <begin position="214"/>
        <end position="360"/>
    </location>
</feature>
<evidence type="ECO:0000259" key="1">
    <source>
        <dbReference type="SMART" id="SM00382"/>
    </source>
</evidence>
<organism evidence="2 3">
    <name type="scientific">Nonomuraea typhae</name>
    <dbReference type="NCBI Taxonomy" id="2603600"/>
    <lineage>
        <taxon>Bacteria</taxon>
        <taxon>Bacillati</taxon>
        <taxon>Actinomycetota</taxon>
        <taxon>Actinomycetes</taxon>
        <taxon>Streptosporangiales</taxon>
        <taxon>Streptosporangiaceae</taxon>
        <taxon>Nonomuraea</taxon>
    </lineage>
</organism>
<reference evidence="2 3" key="1">
    <citation type="submission" date="2024-10" db="EMBL/GenBank/DDBJ databases">
        <title>The Natural Products Discovery Center: Release of the First 8490 Sequenced Strains for Exploring Actinobacteria Biosynthetic Diversity.</title>
        <authorList>
            <person name="Kalkreuter E."/>
            <person name="Kautsar S.A."/>
            <person name="Yang D."/>
            <person name="Bader C.D."/>
            <person name="Teijaro C.N."/>
            <person name="Fluegel L."/>
            <person name="Davis C.M."/>
            <person name="Simpson J.R."/>
            <person name="Lauterbach L."/>
            <person name="Steele A.D."/>
            <person name="Gui C."/>
            <person name="Meng S."/>
            <person name="Li G."/>
            <person name="Viehrig K."/>
            <person name="Ye F."/>
            <person name="Su P."/>
            <person name="Kiefer A.F."/>
            <person name="Nichols A."/>
            <person name="Cepeda A.J."/>
            <person name="Yan W."/>
            <person name="Fan B."/>
            <person name="Jiang Y."/>
            <person name="Adhikari A."/>
            <person name="Zheng C.-J."/>
            <person name="Schuster L."/>
            <person name="Cowan T.M."/>
            <person name="Smanski M.J."/>
            <person name="Chevrette M.G."/>
            <person name="De Carvalho L.P.S."/>
            <person name="Shen B."/>
        </authorList>
    </citation>
    <scope>NUCLEOTIDE SEQUENCE [LARGE SCALE GENOMIC DNA]</scope>
    <source>
        <strain evidence="2 3">NPDC050545</strain>
    </source>
</reference>
<dbReference type="Gene3D" id="3.40.50.300">
    <property type="entry name" value="P-loop containing nucleotide triphosphate hydrolases"/>
    <property type="match status" value="1"/>
</dbReference>
<dbReference type="CDD" id="cd00009">
    <property type="entry name" value="AAA"/>
    <property type="match status" value="1"/>
</dbReference>